<evidence type="ECO:0000313" key="1">
    <source>
        <dbReference type="EMBL" id="KAG8229532.1"/>
    </source>
</evidence>
<reference evidence="1" key="2">
    <citation type="submission" date="2017-10" db="EMBL/GenBank/DDBJ databases">
        <title>Ladona fulva Genome sequencing and assembly.</title>
        <authorList>
            <person name="Murali S."/>
            <person name="Richards S."/>
            <person name="Bandaranaike D."/>
            <person name="Bellair M."/>
            <person name="Blankenburg K."/>
            <person name="Chao H."/>
            <person name="Dinh H."/>
            <person name="Doddapaneni H."/>
            <person name="Dugan-Rocha S."/>
            <person name="Elkadiri S."/>
            <person name="Gnanaolivu R."/>
            <person name="Hernandez B."/>
            <person name="Skinner E."/>
            <person name="Javaid M."/>
            <person name="Lee S."/>
            <person name="Li M."/>
            <person name="Ming W."/>
            <person name="Munidasa M."/>
            <person name="Muniz J."/>
            <person name="Nguyen L."/>
            <person name="Hughes D."/>
            <person name="Osuji N."/>
            <person name="Pu L.-L."/>
            <person name="Puazo M."/>
            <person name="Qu C."/>
            <person name="Quiroz J."/>
            <person name="Raj R."/>
            <person name="Weissenberger G."/>
            <person name="Xin Y."/>
            <person name="Zou X."/>
            <person name="Han Y."/>
            <person name="Worley K."/>
            <person name="Muzny D."/>
            <person name="Gibbs R."/>
        </authorList>
    </citation>
    <scope>NUCLEOTIDE SEQUENCE</scope>
    <source>
        <strain evidence="1">Sampled in the wild</strain>
    </source>
</reference>
<sequence>MEINWKECGVEIKREAVEEVVHGEKRKLKDELREHIYSKHLSFFVGDHGEADEDRVERDKCTFCPKGFKCNSYLLKLIRSH</sequence>
<dbReference type="EMBL" id="KZ308434">
    <property type="protein sequence ID" value="KAG8229532.1"/>
    <property type="molecule type" value="Genomic_DNA"/>
</dbReference>
<dbReference type="AlphaFoldDB" id="A0A8K0K721"/>
<comment type="caution">
    <text evidence="1">The sequence shown here is derived from an EMBL/GenBank/DDBJ whole genome shotgun (WGS) entry which is preliminary data.</text>
</comment>
<proteinExistence type="predicted"/>
<accession>A0A8K0K721</accession>
<evidence type="ECO:0008006" key="3">
    <source>
        <dbReference type="Google" id="ProtNLM"/>
    </source>
</evidence>
<dbReference type="Proteomes" id="UP000792457">
    <property type="component" value="Unassembled WGS sequence"/>
</dbReference>
<protein>
    <recommendedName>
        <fullName evidence="3">C2H2-type domain-containing protein</fullName>
    </recommendedName>
</protein>
<name>A0A8K0K721_LADFU</name>
<keyword evidence="2" id="KW-1185">Reference proteome</keyword>
<evidence type="ECO:0000313" key="2">
    <source>
        <dbReference type="Proteomes" id="UP000792457"/>
    </source>
</evidence>
<reference evidence="1" key="1">
    <citation type="submission" date="2013-04" db="EMBL/GenBank/DDBJ databases">
        <authorList>
            <person name="Qu J."/>
            <person name="Murali S.C."/>
            <person name="Bandaranaike D."/>
            <person name="Bellair M."/>
            <person name="Blankenburg K."/>
            <person name="Chao H."/>
            <person name="Dinh H."/>
            <person name="Doddapaneni H."/>
            <person name="Downs B."/>
            <person name="Dugan-Rocha S."/>
            <person name="Elkadiri S."/>
            <person name="Gnanaolivu R.D."/>
            <person name="Hernandez B."/>
            <person name="Javaid M."/>
            <person name="Jayaseelan J.C."/>
            <person name="Lee S."/>
            <person name="Li M."/>
            <person name="Ming W."/>
            <person name="Munidasa M."/>
            <person name="Muniz J."/>
            <person name="Nguyen L."/>
            <person name="Ongeri F."/>
            <person name="Osuji N."/>
            <person name="Pu L.-L."/>
            <person name="Puazo M."/>
            <person name="Qu C."/>
            <person name="Quiroz J."/>
            <person name="Raj R."/>
            <person name="Weissenberger G."/>
            <person name="Xin Y."/>
            <person name="Zou X."/>
            <person name="Han Y."/>
            <person name="Richards S."/>
            <person name="Worley K."/>
            <person name="Muzny D."/>
            <person name="Gibbs R."/>
        </authorList>
    </citation>
    <scope>NUCLEOTIDE SEQUENCE</scope>
    <source>
        <strain evidence="1">Sampled in the wild</strain>
    </source>
</reference>
<organism evidence="1 2">
    <name type="scientific">Ladona fulva</name>
    <name type="common">Scarce chaser dragonfly</name>
    <name type="synonym">Libellula fulva</name>
    <dbReference type="NCBI Taxonomy" id="123851"/>
    <lineage>
        <taxon>Eukaryota</taxon>
        <taxon>Metazoa</taxon>
        <taxon>Ecdysozoa</taxon>
        <taxon>Arthropoda</taxon>
        <taxon>Hexapoda</taxon>
        <taxon>Insecta</taxon>
        <taxon>Pterygota</taxon>
        <taxon>Palaeoptera</taxon>
        <taxon>Odonata</taxon>
        <taxon>Epiprocta</taxon>
        <taxon>Anisoptera</taxon>
        <taxon>Libelluloidea</taxon>
        <taxon>Libellulidae</taxon>
        <taxon>Ladona</taxon>
    </lineage>
</organism>
<gene>
    <name evidence="1" type="ORF">J437_LFUL009005</name>
</gene>